<dbReference type="Proteomes" id="UP001596105">
    <property type="component" value="Unassembled WGS sequence"/>
</dbReference>
<dbReference type="SMART" id="SM00448">
    <property type="entry name" value="REC"/>
    <property type="match status" value="1"/>
</dbReference>
<evidence type="ECO:0000256" key="1">
    <source>
        <dbReference type="ARBA" id="ARBA00005820"/>
    </source>
</evidence>
<evidence type="ECO:0000256" key="3">
    <source>
        <dbReference type="ARBA" id="ARBA00023015"/>
    </source>
</evidence>
<dbReference type="InterPro" id="IPR001789">
    <property type="entry name" value="Sig_transdc_resp-reg_receiver"/>
</dbReference>
<dbReference type="InterPro" id="IPR011006">
    <property type="entry name" value="CheY-like_superfamily"/>
</dbReference>
<evidence type="ECO:0000256" key="5">
    <source>
        <dbReference type="ARBA" id="ARBA00023163"/>
    </source>
</evidence>
<comment type="similarity">
    <text evidence="1">Belongs to the AfsR/DnrI/RedD regulatory family.</text>
</comment>
<dbReference type="PANTHER" id="PTHR35807">
    <property type="entry name" value="TRANSCRIPTIONAL REGULATOR REDD-RELATED"/>
    <property type="match status" value="1"/>
</dbReference>
<dbReference type="InterPro" id="IPR036388">
    <property type="entry name" value="WH-like_DNA-bd_sf"/>
</dbReference>
<dbReference type="SMART" id="SM00862">
    <property type="entry name" value="Trans_reg_C"/>
    <property type="match status" value="1"/>
</dbReference>
<feature type="domain" description="Response regulatory" evidence="7">
    <location>
        <begin position="2"/>
        <end position="116"/>
    </location>
</feature>
<dbReference type="InterPro" id="IPR001867">
    <property type="entry name" value="OmpR/PhoB-type_DNA-bd"/>
</dbReference>
<dbReference type="InterPro" id="IPR016032">
    <property type="entry name" value="Sig_transdc_resp-reg_C-effctor"/>
</dbReference>
<name>A0ABW0LTY2_9BACL</name>
<dbReference type="InterPro" id="IPR051677">
    <property type="entry name" value="AfsR-DnrI-RedD_regulator"/>
</dbReference>
<keyword evidence="4" id="KW-0238">DNA-binding</keyword>
<dbReference type="SUPFAM" id="SSF52172">
    <property type="entry name" value="CheY-like"/>
    <property type="match status" value="1"/>
</dbReference>
<keyword evidence="2" id="KW-0902">Two-component regulatory system</keyword>
<keyword evidence="9" id="KW-1185">Reference proteome</keyword>
<keyword evidence="6" id="KW-0597">Phosphoprotein</keyword>
<dbReference type="InterPro" id="IPR011990">
    <property type="entry name" value="TPR-like_helical_dom_sf"/>
</dbReference>
<dbReference type="Gene3D" id="1.10.10.10">
    <property type="entry name" value="Winged helix-like DNA-binding domain superfamily/Winged helix DNA-binding domain"/>
    <property type="match status" value="1"/>
</dbReference>
<evidence type="ECO:0000256" key="6">
    <source>
        <dbReference type="PROSITE-ProRule" id="PRU00169"/>
    </source>
</evidence>
<evidence type="ECO:0000313" key="9">
    <source>
        <dbReference type="Proteomes" id="UP001596105"/>
    </source>
</evidence>
<protein>
    <submittedName>
        <fullName evidence="8">Response regulator</fullName>
    </submittedName>
</protein>
<accession>A0ABW0LTY2</accession>
<reference evidence="9" key="1">
    <citation type="journal article" date="2019" name="Int. J. Syst. Evol. Microbiol.">
        <title>The Global Catalogue of Microorganisms (GCM) 10K type strain sequencing project: providing services to taxonomists for standard genome sequencing and annotation.</title>
        <authorList>
            <consortium name="The Broad Institute Genomics Platform"/>
            <consortium name="The Broad Institute Genome Sequencing Center for Infectious Disease"/>
            <person name="Wu L."/>
            <person name="Ma J."/>
        </authorList>
    </citation>
    <scope>NUCLEOTIDE SEQUENCE [LARGE SCALE GENOMIC DNA]</scope>
    <source>
        <strain evidence="9">CCUG 57113</strain>
    </source>
</reference>
<evidence type="ECO:0000256" key="2">
    <source>
        <dbReference type="ARBA" id="ARBA00023012"/>
    </source>
</evidence>
<dbReference type="PROSITE" id="PS50110">
    <property type="entry name" value="RESPONSE_REGULATORY"/>
    <property type="match status" value="1"/>
</dbReference>
<keyword evidence="5" id="KW-0804">Transcription</keyword>
<dbReference type="Pfam" id="PF00072">
    <property type="entry name" value="Response_reg"/>
    <property type="match status" value="1"/>
</dbReference>
<feature type="modified residue" description="4-aspartylphosphate" evidence="6">
    <location>
        <position position="53"/>
    </location>
</feature>
<evidence type="ECO:0000313" key="8">
    <source>
        <dbReference type="EMBL" id="MFC5468482.1"/>
    </source>
</evidence>
<gene>
    <name evidence="8" type="ORF">ACFPPD_07100</name>
</gene>
<dbReference type="Pfam" id="PF03704">
    <property type="entry name" value="BTAD"/>
    <property type="match status" value="1"/>
</dbReference>
<dbReference type="PANTHER" id="PTHR35807:SF2">
    <property type="entry name" value="TRANSCRIPTIONAL ACTIVATOR DOMAIN"/>
    <property type="match status" value="1"/>
</dbReference>
<keyword evidence="3" id="KW-0805">Transcription regulation</keyword>
<evidence type="ECO:0000256" key="4">
    <source>
        <dbReference type="ARBA" id="ARBA00023125"/>
    </source>
</evidence>
<proteinExistence type="inferred from homology"/>
<dbReference type="Gene3D" id="3.40.50.2300">
    <property type="match status" value="1"/>
</dbReference>
<dbReference type="Gene3D" id="1.25.40.10">
    <property type="entry name" value="Tetratricopeptide repeat domain"/>
    <property type="match status" value="1"/>
</dbReference>
<dbReference type="RefSeq" id="WP_209751685.1">
    <property type="nucleotide sequence ID" value="NZ_JBHSMH010000014.1"/>
</dbReference>
<dbReference type="SUPFAM" id="SSF48452">
    <property type="entry name" value="TPR-like"/>
    <property type="match status" value="1"/>
</dbReference>
<dbReference type="InterPro" id="IPR005158">
    <property type="entry name" value="BTAD"/>
</dbReference>
<sequence length="377" mass="42409">MKVILLDDEPLALRSLEAQLGKIDGIEIVGSFINPVEALAQAGSLKPDAAFVDIDMPQLSGLEFADKLLDMDESVAVVFVTAYDDYAIKAFELNALDYLLKPVYPDRLALTVSRLEKQIVPGTVAAGYEASQSSVKAAVRCCPSLVVADGHGEALSWRTAKAKELFAYMIHKRGQPVRKETLLELLWPDVDEKKGYAQMYTAIYRLRKSFEHSGLGIELVNSGDGYLLKADGVSVDSSEWEKELRAIGELDDGTEGRHALSFAAYPGDYLSEHDYGWAEGERQRLRNLRYRHGMELCRYWSESDRGKEAADAYEKLLTEFPYAEEIYEALIDLYDREGFGSLAMRHYEELENMLRTEFGEEPSEAALQLYERLRAKS</sequence>
<dbReference type="SMART" id="SM01043">
    <property type="entry name" value="BTAD"/>
    <property type="match status" value="1"/>
</dbReference>
<dbReference type="SUPFAM" id="SSF46894">
    <property type="entry name" value="C-terminal effector domain of the bipartite response regulators"/>
    <property type="match status" value="1"/>
</dbReference>
<dbReference type="EMBL" id="JBHSMH010000014">
    <property type="protein sequence ID" value="MFC5468482.1"/>
    <property type="molecule type" value="Genomic_DNA"/>
</dbReference>
<comment type="caution">
    <text evidence="8">The sequence shown here is derived from an EMBL/GenBank/DDBJ whole genome shotgun (WGS) entry which is preliminary data.</text>
</comment>
<organism evidence="8 9">
    <name type="scientific">Cohnella suwonensis</name>
    <dbReference type="NCBI Taxonomy" id="696072"/>
    <lineage>
        <taxon>Bacteria</taxon>
        <taxon>Bacillati</taxon>
        <taxon>Bacillota</taxon>
        <taxon>Bacilli</taxon>
        <taxon>Bacillales</taxon>
        <taxon>Paenibacillaceae</taxon>
        <taxon>Cohnella</taxon>
    </lineage>
</organism>
<evidence type="ECO:0000259" key="7">
    <source>
        <dbReference type="PROSITE" id="PS50110"/>
    </source>
</evidence>